<dbReference type="EMBL" id="PISE01000031">
    <property type="protein sequence ID" value="PKG22920.1"/>
    <property type="molecule type" value="Genomic_DNA"/>
</dbReference>
<comment type="caution">
    <text evidence="1">The sequence shown here is derived from an EMBL/GenBank/DDBJ whole genome shotgun (WGS) entry which is preliminary data.</text>
</comment>
<keyword evidence="2" id="KW-1185">Reference proteome</keyword>
<proteinExistence type="predicted"/>
<dbReference type="InterPro" id="IPR032349">
    <property type="entry name" value="DUF4865"/>
</dbReference>
<dbReference type="Pfam" id="PF16157">
    <property type="entry name" value="DUF4865"/>
    <property type="match status" value="1"/>
</dbReference>
<protein>
    <submittedName>
        <fullName evidence="1">DUF4865 domain-containing protein</fullName>
    </submittedName>
</protein>
<dbReference type="OrthoDB" id="2065010at2"/>
<reference evidence="1 2" key="1">
    <citation type="journal article" date="2003" name="Int. J. Syst. Evol. Microbiol.">
        <title>Bacillus nealsonii sp. nov., isolated from a spacecraft-assembly facility, whose spores are gamma-radiation resistant.</title>
        <authorList>
            <person name="Venkateswaran K."/>
            <person name="Kempf M."/>
            <person name="Chen F."/>
            <person name="Satomi M."/>
            <person name="Nicholson W."/>
            <person name="Kern R."/>
        </authorList>
    </citation>
    <scope>NUCLEOTIDE SEQUENCE [LARGE SCALE GENOMIC DNA]</scope>
    <source>
        <strain evidence="1 2">FO-92</strain>
    </source>
</reference>
<dbReference type="RefSeq" id="WP_101177941.1">
    <property type="nucleotide sequence ID" value="NZ_PISE01000031.1"/>
</dbReference>
<name>A0A2N0Z085_9BACI</name>
<gene>
    <name evidence="1" type="ORF">CWS01_14675</name>
</gene>
<dbReference type="Proteomes" id="UP000233375">
    <property type="component" value="Unassembled WGS sequence"/>
</dbReference>
<sequence>MIGMQYKVMLPSDYNMEIIRKRVAENGVQTDGFQDLICKAYLMTEKNKHNNLYNSYAPFYIWNSHIGMNAFLFDGYYDNILKSFGWQQIHIGIPLYIDFTKDFFKSNYLLEVTGTITEKHTLQTFSKQQEPLETNYALLGETCIYNPDKWQYSKLYFFEEVPQNHQEIGRIFEILHISQGK</sequence>
<organism evidence="1 2">
    <name type="scientific">Niallia nealsonii</name>
    <dbReference type="NCBI Taxonomy" id="115979"/>
    <lineage>
        <taxon>Bacteria</taxon>
        <taxon>Bacillati</taxon>
        <taxon>Bacillota</taxon>
        <taxon>Bacilli</taxon>
        <taxon>Bacillales</taxon>
        <taxon>Bacillaceae</taxon>
        <taxon>Niallia</taxon>
    </lineage>
</organism>
<accession>A0A2N0Z085</accession>
<evidence type="ECO:0000313" key="2">
    <source>
        <dbReference type="Proteomes" id="UP000233375"/>
    </source>
</evidence>
<dbReference type="AlphaFoldDB" id="A0A2N0Z085"/>
<evidence type="ECO:0000313" key="1">
    <source>
        <dbReference type="EMBL" id="PKG22920.1"/>
    </source>
</evidence>